<feature type="domain" description="LpxI C-terminal" evidence="1">
    <location>
        <begin position="137"/>
        <end position="271"/>
    </location>
</feature>
<dbReference type="NCBIfam" id="NF047836">
    <property type="entry name" value="UDPdiagluDHLpxI"/>
    <property type="match status" value="1"/>
</dbReference>
<name>A0ABM6TGS3_9CAUL</name>
<sequence length="280" mass="29517">MRKLGLIAGGGALPVELAARCEAAGRSFAVMRLKSFADPALARYPGIDVGLGEFGKVFKALRAEGCEVVCFAGNVKRPDFATLMPDARGLKVVPGLIMAARQGDDALLRRVLDEFEKEGFEIEGAHEVVDEMTLPLGRLGRFYPAADHMADIDKALMVAREIGRLDVGQGAVVCDGLVLAVEAQEGTDAMLRRVADLPHAIRGSAERPRGVLAKAPKPIQETKVDLPTIGVATLHRAARAGLAGVVGEAGRLLVVDREAVIAAADELGLFVLGVDPRGDA</sequence>
<gene>
    <name evidence="3" type="ORF">B7G68_11250</name>
</gene>
<dbReference type="InterPro" id="IPR053174">
    <property type="entry name" value="LpxI"/>
</dbReference>
<dbReference type="RefSeq" id="WP_013079315.1">
    <property type="nucleotide sequence ID" value="NZ_CP027850.1"/>
</dbReference>
<accession>A0ABM6TGS3</accession>
<dbReference type="Gene3D" id="3.40.140.80">
    <property type="match status" value="1"/>
</dbReference>
<dbReference type="Pfam" id="PF06230">
    <property type="entry name" value="LpxI_C"/>
    <property type="match status" value="1"/>
</dbReference>
<feature type="domain" description="LpxI N-terminal" evidence="2">
    <location>
        <begin position="3"/>
        <end position="131"/>
    </location>
</feature>
<dbReference type="Gene3D" id="3.40.50.20">
    <property type="match status" value="1"/>
</dbReference>
<dbReference type="PANTHER" id="PTHR39962:SF1">
    <property type="entry name" value="LPXI FAMILY PROTEIN"/>
    <property type="match status" value="1"/>
</dbReference>
<organism evidence="3 4">
    <name type="scientific">Caulobacter segnis</name>
    <dbReference type="NCBI Taxonomy" id="88688"/>
    <lineage>
        <taxon>Bacteria</taxon>
        <taxon>Pseudomonadati</taxon>
        <taxon>Pseudomonadota</taxon>
        <taxon>Alphaproteobacteria</taxon>
        <taxon>Caulobacterales</taxon>
        <taxon>Caulobacteraceae</taxon>
        <taxon>Caulobacter</taxon>
    </lineage>
</organism>
<keyword evidence="4" id="KW-1185">Reference proteome</keyword>
<dbReference type="Pfam" id="PF17930">
    <property type="entry name" value="LpxI_N"/>
    <property type="match status" value="1"/>
</dbReference>
<dbReference type="EMBL" id="CP027850">
    <property type="protein sequence ID" value="AVQ02373.1"/>
    <property type="molecule type" value="Genomic_DNA"/>
</dbReference>
<dbReference type="PANTHER" id="PTHR39962">
    <property type="entry name" value="BLL4848 PROTEIN"/>
    <property type="match status" value="1"/>
</dbReference>
<dbReference type="InterPro" id="IPR010415">
    <property type="entry name" value="LpxI_C"/>
</dbReference>
<proteinExistence type="predicted"/>
<evidence type="ECO:0000313" key="4">
    <source>
        <dbReference type="Proteomes" id="UP000240527"/>
    </source>
</evidence>
<evidence type="ECO:0000259" key="2">
    <source>
        <dbReference type="Pfam" id="PF17930"/>
    </source>
</evidence>
<evidence type="ECO:0000313" key="3">
    <source>
        <dbReference type="EMBL" id="AVQ02373.1"/>
    </source>
</evidence>
<evidence type="ECO:0000259" key="1">
    <source>
        <dbReference type="Pfam" id="PF06230"/>
    </source>
</evidence>
<dbReference type="InterPro" id="IPR041255">
    <property type="entry name" value="LpxI_N"/>
</dbReference>
<dbReference type="InterPro" id="IPR043167">
    <property type="entry name" value="LpxI_C_sf"/>
</dbReference>
<protein>
    <submittedName>
        <fullName evidence="3">DUF1009 domain-containing protein</fullName>
    </submittedName>
</protein>
<dbReference type="Proteomes" id="UP000240527">
    <property type="component" value="Chromosome"/>
</dbReference>
<reference evidence="3 4" key="1">
    <citation type="journal article" date="2015" name="Biotechnol. Bioeng.">
        <title>Genome sequence and phenotypic characterization of Caulobacter segnis.</title>
        <authorList>
            <person name="Patel S."/>
            <person name="Fletcher B."/>
            <person name="Scott D.C."/>
            <person name="Ely B."/>
        </authorList>
    </citation>
    <scope>NUCLEOTIDE SEQUENCE [LARGE SCALE GENOMIC DNA]</scope>
    <source>
        <strain evidence="3 4">TK0059</strain>
    </source>
</reference>